<sequence>MKNILVAVDRKNDADLLISHAVNIAKLTNAKIWIIHVTVADPDDFLAREAGPQYVYEKRAEDRKKEKATIEKWAEDVAKDHNVEVEGRIIEGSVIKSIKKLVDECNIDLVVAGHKKKNLVYGLFTSNKKKDLIDELQIPLLAVPLG</sequence>
<feature type="domain" description="UspA" evidence="6">
    <location>
        <begin position="1"/>
        <end position="144"/>
    </location>
</feature>
<keyword evidence="4 5" id="KW-0963">Cytoplasm</keyword>
<dbReference type="PANTHER" id="PTHR46268">
    <property type="entry name" value="STRESS RESPONSE PROTEIN NHAX"/>
    <property type="match status" value="1"/>
</dbReference>
<comment type="subcellular location">
    <subcellularLocation>
        <location evidence="1 5">Cytoplasm</location>
    </subcellularLocation>
</comment>
<keyword evidence="8" id="KW-1185">Reference proteome</keyword>
<evidence type="ECO:0000256" key="3">
    <source>
        <dbReference type="ARBA" id="ARBA00011738"/>
    </source>
</evidence>
<gene>
    <name evidence="7" type="ORF">SAMN04488033_12526</name>
</gene>
<dbReference type="Proteomes" id="UP000199116">
    <property type="component" value="Unassembled WGS sequence"/>
</dbReference>
<dbReference type="RefSeq" id="WP_075327336.1">
    <property type="nucleotide sequence ID" value="NZ_FOOH01000025.1"/>
</dbReference>
<dbReference type="Pfam" id="PF00582">
    <property type="entry name" value="Usp"/>
    <property type="match status" value="1"/>
</dbReference>
<name>A0A1I2NV13_9FLAO</name>
<dbReference type="AlphaFoldDB" id="A0A1I2NV13"/>
<evidence type="ECO:0000256" key="4">
    <source>
        <dbReference type="ARBA" id="ARBA00022490"/>
    </source>
</evidence>
<dbReference type="InterPro" id="IPR006015">
    <property type="entry name" value="Universal_stress_UspA"/>
</dbReference>
<dbReference type="SUPFAM" id="SSF52402">
    <property type="entry name" value="Adenine nucleotide alpha hydrolases-like"/>
    <property type="match status" value="1"/>
</dbReference>
<evidence type="ECO:0000256" key="5">
    <source>
        <dbReference type="PIRNR" id="PIRNR006276"/>
    </source>
</evidence>
<dbReference type="PANTHER" id="PTHR46268:SF23">
    <property type="entry name" value="UNIVERSAL STRESS PROTEIN A-RELATED"/>
    <property type="match status" value="1"/>
</dbReference>
<accession>A0A1I2NV13</accession>
<dbReference type="CDD" id="cd00293">
    <property type="entry name" value="USP-like"/>
    <property type="match status" value="1"/>
</dbReference>
<dbReference type="GO" id="GO:0005737">
    <property type="term" value="C:cytoplasm"/>
    <property type="evidence" value="ECO:0007669"/>
    <property type="project" value="UniProtKB-SubCell"/>
</dbReference>
<evidence type="ECO:0000256" key="1">
    <source>
        <dbReference type="ARBA" id="ARBA00004496"/>
    </source>
</evidence>
<dbReference type="InterPro" id="IPR006016">
    <property type="entry name" value="UspA"/>
</dbReference>
<evidence type="ECO:0000313" key="7">
    <source>
        <dbReference type="EMBL" id="SFG07805.1"/>
    </source>
</evidence>
<reference evidence="8" key="1">
    <citation type="submission" date="2016-10" db="EMBL/GenBank/DDBJ databases">
        <authorList>
            <person name="Varghese N."/>
            <person name="Submissions S."/>
        </authorList>
    </citation>
    <scope>NUCLEOTIDE SEQUENCE [LARGE SCALE GENOMIC DNA]</scope>
    <source>
        <strain evidence="8">DSM 23515</strain>
    </source>
</reference>
<dbReference type="EMBL" id="FOOH01000025">
    <property type="protein sequence ID" value="SFG07805.1"/>
    <property type="molecule type" value="Genomic_DNA"/>
</dbReference>
<organism evidence="7 8">
    <name type="scientific">Salegentibacter agarivorans</name>
    <dbReference type="NCBI Taxonomy" id="345907"/>
    <lineage>
        <taxon>Bacteria</taxon>
        <taxon>Pseudomonadati</taxon>
        <taxon>Bacteroidota</taxon>
        <taxon>Flavobacteriia</taxon>
        <taxon>Flavobacteriales</taxon>
        <taxon>Flavobacteriaceae</taxon>
        <taxon>Salegentibacter</taxon>
    </lineage>
</organism>
<evidence type="ECO:0000259" key="6">
    <source>
        <dbReference type="Pfam" id="PF00582"/>
    </source>
</evidence>
<protein>
    <recommendedName>
        <fullName evidence="5">Universal stress protein</fullName>
    </recommendedName>
</protein>
<dbReference type="PIRSF" id="PIRSF006276">
    <property type="entry name" value="UspA"/>
    <property type="match status" value="1"/>
</dbReference>
<evidence type="ECO:0000313" key="8">
    <source>
        <dbReference type="Proteomes" id="UP000199116"/>
    </source>
</evidence>
<dbReference type="InterPro" id="IPR014729">
    <property type="entry name" value="Rossmann-like_a/b/a_fold"/>
</dbReference>
<evidence type="ECO:0000256" key="2">
    <source>
        <dbReference type="ARBA" id="ARBA00008791"/>
    </source>
</evidence>
<comment type="subunit">
    <text evidence="3">Homodimer.</text>
</comment>
<dbReference type="Gene3D" id="3.40.50.620">
    <property type="entry name" value="HUPs"/>
    <property type="match status" value="1"/>
</dbReference>
<proteinExistence type="inferred from homology"/>
<comment type="similarity">
    <text evidence="2 5">Belongs to the universal stress protein A family.</text>
</comment>